<feature type="transmembrane region" description="Helical" evidence="1">
    <location>
        <begin position="7"/>
        <end position="29"/>
    </location>
</feature>
<evidence type="ECO:0000313" key="2">
    <source>
        <dbReference type="EMBL" id="MBA6157366.1"/>
    </source>
</evidence>
<gene>
    <name evidence="2" type="ORF">H3Z83_12685</name>
</gene>
<dbReference type="RefSeq" id="WP_182125869.1">
    <property type="nucleotide sequence ID" value="NZ_JACGLS010000009.1"/>
</dbReference>
<evidence type="ECO:0000256" key="1">
    <source>
        <dbReference type="SAM" id="Phobius"/>
    </source>
</evidence>
<keyword evidence="1" id="KW-0812">Transmembrane</keyword>
<organism evidence="2 3">
    <name type="scientific">Tenacibaculum pelagium</name>
    <dbReference type="NCBI Taxonomy" id="2759527"/>
    <lineage>
        <taxon>Bacteria</taxon>
        <taxon>Pseudomonadati</taxon>
        <taxon>Bacteroidota</taxon>
        <taxon>Flavobacteriia</taxon>
        <taxon>Flavobacteriales</taxon>
        <taxon>Flavobacteriaceae</taxon>
        <taxon>Tenacibaculum</taxon>
    </lineage>
</organism>
<dbReference type="Proteomes" id="UP000563906">
    <property type="component" value="Unassembled WGS sequence"/>
</dbReference>
<keyword evidence="3" id="KW-1185">Reference proteome</keyword>
<protein>
    <submittedName>
        <fullName evidence="2">Uncharacterized protein</fullName>
    </submittedName>
</protein>
<sequence length="137" mass="16131">MNIKTGIFTYFFLTVWSIIFSIGSIIAYTNNGLIRIFGNLTESNYLNSLPFLIIGIFALGLFFGNLIFSFWVKENKDKLIIKNLFRKEKIEWIEISEIDKFQWTNLPQFAIIKTKSGRKFYIHCNYDGLKKTFFNNV</sequence>
<dbReference type="EMBL" id="JACGLS010000009">
    <property type="protein sequence ID" value="MBA6157366.1"/>
    <property type="molecule type" value="Genomic_DNA"/>
</dbReference>
<reference evidence="2 3" key="1">
    <citation type="submission" date="2020-07" db="EMBL/GenBank/DDBJ databases">
        <title>Bacterium isolated from marine sediment.</title>
        <authorList>
            <person name="Shang D."/>
            <person name="Du Z.-J."/>
        </authorList>
    </citation>
    <scope>NUCLEOTIDE SEQUENCE [LARGE SCALE GENOMIC DNA]</scope>
    <source>
        <strain evidence="2 3">S7007</strain>
    </source>
</reference>
<name>A0A839ASB1_9FLAO</name>
<comment type="caution">
    <text evidence="2">The sequence shown here is derived from an EMBL/GenBank/DDBJ whole genome shotgun (WGS) entry which is preliminary data.</text>
</comment>
<keyword evidence="1" id="KW-0472">Membrane</keyword>
<feature type="transmembrane region" description="Helical" evidence="1">
    <location>
        <begin position="49"/>
        <end position="72"/>
    </location>
</feature>
<dbReference type="AlphaFoldDB" id="A0A839ASB1"/>
<proteinExistence type="predicted"/>
<keyword evidence="1" id="KW-1133">Transmembrane helix</keyword>
<evidence type="ECO:0000313" key="3">
    <source>
        <dbReference type="Proteomes" id="UP000563906"/>
    </source>
</evidence>
<accession>A0A839ASB1</accession>